<gene>
    <name evidence="1" type="ORF">EBO15_36185</name>
</gene>
<dbReference type="EMBL" id="RFFG01000109">
    <property type="protein sequence ID" value="RMI37345.1"/>
    <property type="molecule type" value="Genomic_DNA"/>
</dbReference>
<dbReference type="Proteomes" id="UP000282674">
    <property type="component" value="Unassembled WGS sequence"/>
</dbReference>
<name>A0A3M2LMN5_9ACTN</name>
<proteinExistence type="predicted"/>
<organism evidence="1 2">
    <name type="scientific">Actinomadura harenae</name>
    <dbReference type="NCBI Taxonomy" id="2483351"/>
    <lineage>
        <taxon>Bacteria</taxon>
        <taxon>Bacillati</taxon>
        <taxon>Actinomycetota</taxon>
        <taxon>Actinomycetes</taxon>
        <taxon>Streptosporangiales</taxon>
        <taxon>Thermomonosporaceae</taxon>
        <taxon>Actinomadura</taxon>
    </lineage>
</organism>
<dbReference type="AlphaFoldDB" id="A0A3M2LMN5"/>
<accession>A0A3M2LMN5</accession>
<comment type="caution">
    <text evidence="1">The sequence shown here is derived from an EMBL/GenBank/DDBJ whole genome shotgun (WGS) entry which is preliminary data.</text>
</comment>
<protein>
    <submittedName>
        <fullName evidence="1">Uncharacterized protein</fullName>
    </submittedName>
</protein>
<keyword evidence="2" id="KW-1185">Reference proteome</keyword>
<evidence type="ECO:0000313" key="1">
    <source>
        <dbReference type="EMBL" id="RMI37345.1"/>
    </source>
</evidence>
<sequence>MYDETLSPARDEILEVARADRTSLYTHSVIGAAAHVLYDMEEVLFEHGVYDPYTRWSGPLPARILRACAERFTRECLYVDEDVEPVKLLDTVVWQASVHLDAELTPVEGPVMAVCRAEVGYVSLPRAGAAPLLVTLGRPDEAAAQMIMSSGGGGFLGPYRPGPWTWNLTTRTPGTYFIGDGTRVVAPAPSHETAAEVGAIVAGVLAGDIVPPCGVD</sequence>
<dbReference type="RefSeq" id="WP_122198979.1">
    <property type="nucleotide sequence ID" value="NZ_JBHSKC010000034.1"/>
</dbReference>
<reference evidence="1 2" key="1">
    <citation type="submission" date="2018-10" db="EMBL/GenBank/DDBJ databases">
        <title>Isolation from soil.</title>
        <authorList>
            <person name="Hu J."/>
        </authorList>
    </citation>
    <scope>NUCLEOTIDE SEQUENCE [LARGE SCALE GENOMIC DNA]</scope>
    <source>
        <strain evidence="1 2">NEAU-Ht49</strain>
    </source>
</reference>
<evidence type="ECO:0000313" key="2">
    <source>
        <dbReference type="Proteomes" id="UP000282674"/>
    </source>
</evidence>
<dbReference type="OrthoDB" id="3466330at2"/>